<dbReference type="Gene3D" id="2.60.120.180">
    <property type="match status" value="1"/>
</dbReference>
<dbReference type="STRING" id="420953.SAMN05192543_104604"/>
<gene>
    <name evidence="4" type="ORF">SAMN05192543_104604</name>
</gene>
<comment type="similarity">
    <text evidence="1 2">Belongs to the glycosyl hydrolase 12 (cellulase H) family.</text>
</comment>
<keyword evidence="2" id="KW-0326">Glycosidase</keyword>
<keyword evidence="3" id="KW-0732">Signal</keyword>
<dbReference type="InterPro" id="IPR002594">
    <property type="entry name" value="GH12"/>
</dbReference>
<protein>
    <submittedName>
        <fullName evidence="4">Glycosyl hydrolase family 12</fullName>
    </submittedName>
</protein>
<dbReference type="PANTHER" id="PTHR34002">
    <property type="entry name" value="BLR1656 PROTEIN"/>
    <property type="match status" value="1"/>
</dbReference>
<dbReference type="AlphaFoldDB" id="A0A1I3LXB5"/>
<dbReference type="EMBL" id="FOQU01000004">
    <property type="protein sequence ID" value="SFI89190.1"/>
    <property type="molecule type" value="Genomic_DNA"/>
</dbReference>
<dbReference type="SUPFAM" id="SSF49899">
    <property type="entry name" value="Concanavalin A-like lectins/glucanases"/>
    <property type="match status" value="1"/>
</dbReference>
<dbReference type="PANTHER" id="PTHR34002:SF9">
    <property type="entry name" value="XYLOGLUCAN-SPECIFIC ENDO-BETA-1,4-GLUCANASE A"/>
    <property type="match status" value="1"/>
</dbReference>
<sequence>MRAQHLRFTSFWKRVRSTLVSLFVLVAGAFCASAAHAQTCLDGQYSSLSQGAYTLQNDEWGLNGDSGGWQQICSGSASSGSFSSTWYWSSGTGSIKAYPGIYRGWQDGGSWSPDAGGFPQQISVQGSMPTSVSFSMSGNNQYDAAYDLFFSPSTNPGSPSAEMMVWLSYSGNQPAGSKVASGVSLGGMSGTWDVWSGNVGWPVYTFVRDTQVTSFSGNLQPFVYYLSYTNSWLNRSWYEMDIQFGAEIIQSNGANGSINVSNFSASAN</sequence>
<keyword evidence="2" id="KW-0119">Carbohydrate metabolism</keyword>
<dbReference type="GO" id="GO:0000272">
    <property type="term" value="P:polysaccharide catabolic process"/>
    <property type="evidence" value="ECO:0007669"/>
    <property type="project" value="UniProtKB-KW"/>
</dbReference>
<dbReference type="InterPro" id="IPR013319">
    <property type="entry name" value="GH11/12"/>
</dbReference>
<keyword evidence="5" id="KW-1185">Reference proteome</keyword>
<evidence type="ECO:0000256" key="1">
    <source>
        <dbReference type="ARBA" id="ARBA00005519"/>
    </source>
</evidence>
<dbReference type="Proteomes" id="UP000199548">
    <property type="component" value="Unassembled WGS sequence"/>
</dbReference>
<name>A0A1I3LXB5_9BURK</name>
<feature type="signal peptide" evidence="3">
    <location>
        <begin position="1"/>
        <end position="37"/>
    </location>
</feature>
<dbReference type="InterPro" id="IPR013320">
    <property type="entry name" value="ConA-like_dom_sf"/>
</dbReference>
<accession>A0A1I3LXB5</accession>
<organism evidence="4 5">
    <name type="scientific">Paraburkholderia megapolitana</name>
    <dbReference type="NCBI Taxonomy" id="420953"/>
    <lineage>
        <taxon>Bacteria</taxon>
        <taxon>Pseudomonadati</taxon>
        <taxon>Pseudomonadota</taxon>
        <taxon>Betaproteobacteria</taxon>
        <taxon>Burkholderiales</taxon>
        <taxon>Burkholderiaceae</taxon>
        <taxon>Paraburkholderia</taxon>
    </lineage>
</organism>
<reference evidence="4 5" key="1">
    <citation type="submission" date="2016-10" db="EMBL/GenBank/DDBJ databases">
        <authorList>
            <person name="de Groot N.N."/>
        </authorList>
    </citation>
    <scope>NUCLEOTIDE SEQUENCE [LARGE SCALE GENOMIC DNA]</scope>
    <source>
        <strain evidence="4 5">LMG 23650</strain>
    </source>
</reference>
<keyword evidence="2" id="KW-0624">Polysaccharide degradation</keyword>
<dbReference type="OrthoDB" id="2557744at2"/>
<proteinExistence type="inferred from homology"/>
<evidence type="ECO:0000313" key="5">
    <source>
        <dbReference type="Proteomes" id="UP000199548"/>
    </source>
</evidence>
<evidence type="ECO:0000256" key="3">
    <source>
        <dbReference type="SAM" id="SignalP"/>
    </source>
</evidence>
<evidence type="ECO:0000256" key="2">
    <source>
        <dbReference type="RuleBase" id="RU361163"/>
    </source>
</evidence>
<feature type="chain" id="PRO_5011504423" evidence="3">
    <location>
        <begin position="38"/>
        <end position="268"/>
    </location>
</feature>
<dbReference type="Pfam" id="PF01670">
    <property type="entry name" value="Glyco_hydro_12"/>
    <property type="match status" value="1"/>
</dbReference>
<dbReference type="GO" id="GO:0008810">
    <property type="term" value="F:cellulase activity"/>
    <property type="evidence" value="ECO:0007669"/>
    <property type="project" value="InterPro"/>
</dbReference>
<evidence type="ECO:0000313" key="4">
    <source>
        <dbReference type="EMBL" id="SFI89190.1"/>
    </source>
</evidence>
<keyword evidence="2 4" id="KW-0378">Hydrolase</keyword>